<comment type="cofactor">
    <cofactor evidence="1">
        <name>Zn(2+)</name>
        <dbReference type="ChEBI" id="CHEBI:29105"/>
    </cofactor>
</comment>
<sequence>MDSVLLYVLGVVILVIGLAVSIALHEVGHLVPAKRFGVRVGQYMIGFGPTLLSRRRGETEYGLKAIPLGGYISMAGMFPPRRPGEASRAASTGFFDTLVQDARDVSAESIGDAGEERTFYRLPVWKRIVIMLGGPAMNLLLAVVLYGIVLCGFGVAQPGTTIASLSECVIPASQERTDCTADDPAAPAVAAGIEPGDVIVAIDGAPVDGWADVQAGIRDDAGQELTFTVERDGERRDLAVTPLASERYVTDDDGQIVEVDGEPQVETVGFIGIGPQYEVVQQSIAEVPVAVAENVVRVVQVIATLPVRLVEVAQAAFGGGERDPEGPISVVGVGRIAGEIASLDQVPIAERASSMLGILASLNVALFVFNLVPLMPLDGGHVLGAVLEAIRRGIARMRGKPDPGPIDTARWVPVTLAVTVVLGLMSALLIYADIINPISILP</sequence>
<keyword evidence="6" id="KW-0378">Hydrolase</keyword>
<evidence type="ECO:0000256" key="1">
    <source>
        <dbReference type="ARBA" id="ARBA00001947"/>
    </source>
</evidence>
<dbReference type="CDD" id="cd23081">
    <property type="entry name" value="cpPDZ_EcRseP-like"/>
    <property type="match status" value="1"/>
</dbReference>
<evidence type="ECO:0000256" key="8">
    <source>
        <dbReference type="ARBA" id="ARBA00022989"/>
    </source>
</evidence>
<dbReference type="PANTHER" id="PTHR42837:SF2">
    <property type="entry name" value="MEMBRANE METALLOPROTEASE ARASP2, CHLOROPLASTIC-RELATED"/>
    <property type="match status" value="1"/>
</dbReference>
<accession>A0ABP5MLY4</accession>
<evidence type="ECO:0000256" key="10">
    <source>
        <dbReference type="ARBA" id="ARBA00023136"/>
    </source>
</evidence>
<proteinExistence type="inferred from homology"/>
<dbReference type="EMBL" id="BAAAQT010000006">
    <property type="protein sequence ID" value="GAA2174538.1"/>
    <property type="molecule type" value="Genomic_DNA"/>
</dbReference>
<feature type="transmembrane region" description="Helical" evidence="11">
    <location>
        <begin position="128"/>
        <end position="156"/>
    </location>
</feature>
<evidence type="ECO:0000256" key="5">
    <source>
        <dbReference type="ARBA" id="ARBA00022692"/>
    </source>
</evidence>
<dbReference type="CDD" id="cd06163">
    <property type="entry name" value="S2P-M50_PDZ_RseP-like"/>
    <property type="match status" value="1"/>
</dbReference>
<evidence type="ECO:0000256" key="3">
    <source>
        <dbReference type="ARBA" id="ARBA00007931"/>
    </source>
</evidence>
<dbReference type="GO" id="GO:0008233">
    <property type="term" value="F:peptidase activity"/>
    <property type="evidence" value="ECO:0007669"/>
    <property type="project" value="UniProtKB-KW"/>
</dbReference>
<dbReference type="Proteomes" id="UP001501599">
    <property type="component" value="Unassembled WGS sequence"/>
</dbReference>
<dbReference type="RefSeq" id="WP_344343333.1">
    <property type="nucleotide sequence ID" value="NZ_BAAAQT010000006.1"/>
</dbReference>
<comment type="subcellular location">
    <subcellularLocation>
        <location evidence="2">Membrane</location>
        <topology evidence="2">Multi-pass membrane protein</topology>
    </subcellularLocation>
</comment>
<evidence type="ECO:0000256" key="11">
    <source>
        <dbReference type="SAM" id="Phobius"/>
    </source>
</evidence>
<keyword evidence="10 11" id="KW-0472">Membrane</keyword>
<feature type="transmembrane region" description="Helical" evidence="11">
    <location>
        <begin position="364"/>
        <end position="390"/>
    </location>
</feature>
<dbReference type="InterPro" id="IPR008915">
    <property type="entry name" value="Peptidase_M50"/>
</dbReference>
<dbReference type="Pfam" id="PF02163">
    <property type="entry name" value="Peptidase_M50"/>
    <property type="match status" value="1"/>
</dbReference>
<protein>
    <submittedName>
        <fullName evidence="13">Site-2 protease family protein</fullName>
    </submittedName>
</protein>
<keyword evidence="4 13" id="KW-0645">Protease</keyword>
<dbReference type="GO" id="GO:0006508">
    <property type="term" value="P:proteolysis"/>
    <property type="evidence" value="ECO:0007669"/>
    <property type="project" value="UniProtKB-KW"/>
</dbReference>
<feature type="domain" description="PDZ" evidence="12">
    <location>
        <begin position="144"/>
        <end position="233"/>
    </location>
</feature>
<evidence type="ECO:0000256" key="4">
    <source>
        <dbReference type="ARBA" id="ARBA00022670"/>
    </source>
</evidence>
<dbReference type="InterPro" id="IPR041489">
    <property type="entry name" value="PDZ_6"/>
</dbReference>
<reference evidence="14" key="1">
    <citation type="journal article" date="2019" name="Int. J. Syst. Evol. Microbiol.">
        <title>The Global Catalogue of Microorganisms (GCM) 10K type strain sequencing project: providing services to taxonomists for standard genome sequencing and annotation.</title>
        <authorList>
            <consortium name="The Broad Institute Genomics Platform"/>
            <consortium name="The Broad Institute Genome Sequencing Center for Infectious Disease"/>
            <person name="Wu L."/>
            <person name="Ma J."/>
        </authorList>
    </citation>
    <scope>NUCLEOTIDE SEQUENCE [LARGE SCALE GENOMIC DNA]</scope>
    <source>
        <strain evidence="14">JCM 16026</strain>
    </source>
</reference>
<evidence type="ECO:0000256" key="6">
    <source>
        <dbReference type="ARBA" id="ARBA00022801"/>
    </source>
</evidence>
<keyword evidence="5 11" id="KW-0812">Transmembrane</keyword>
<dbReference type="Gene3D" id="2.30.42.10">
    <property type="match status" value="1"/>
</dbReference>
<keyword evidence="8 11" id="KW-1133">Transmembrane helix</keyword>
<dbReference type="InterPro" id="IPR001478">
    <property type="entry name" value="PDZ"/>
</dbReference>
<evidence type="ECO:0000256" key="7">
    <source>
        <dbReference type="ARBA" id="ARBA00022833"/>
    </source>
</evidence>
<feature type="transmembrane region" description="Helical" evidence="11">
    <location>
        <begin position="411"/>
        <end position="432"/>
    </location>
</feature>
<keyword evidence="7" id="KW-0862">Zinc</keyword>
<dbReference type="SUPFAM" id="SSF50156">
    <property type="entry name" value="PDZ domain-like"/>
    <property type="match status" value="1"/>
</dbReference>
<organism evidence="13 14">
    <name type="scientific">Agrococcus versicolor</name>
    <dbReference type="NCBI Taxonomy" id="501482"/>
    <lineage>
        <taxon>Bacteria</taxon>
        <taxon>Bacillati</taxon>
        <taxon>Actinomycetota</taxon>
        <taxon>Actinomycetes</taxon>
        <taxon>Micrococcales</taxon>
        <taxon>Microbacteriaceae</taxon>
        <taxon>Agrococcus</taxon>
    </lineage>
</organism>
<evidence type="ECO:0000313" key="14">
    <source>
        <dbReference type="Proteomes" id="UP001501599"/>
    </source>
</evidence>
<comment type="similarity">
    <text evidence="3">Belongs to the peptidase M50B family.</text>
</comment>
<gene>
    <name evidence="13" type="ORF">GCM10009846_20870</name>
</gene>
<evidence type="ECO:0000313" key="13">
    <source>
        <dbReference type="EMBL" id="GAA2174538.1"/>
    </source>
</evidence>
<comment type="caution">
    <text evidence="13">The sequence shown here is derived from an EMBL/GenBank/DDBJ whole genome shotgun (WGS) entry which is preliminary data.</text>
</comment>
<evidence type="ECO:0000256" key="9">
    <source>
        <dbReference type="ARBA" id="ARBA00023049"/>
    </source>
</evidence>
<keyword evidence="9" id="KW-0482">Metalloprotease</keyword>
<name>A0ABP5MLY4_9MICO</name>
<dbReference type="InterPro" id="IPR036034">
    <property type="entry name" value="PDZ_sf"/>
</dbReference>
<dbReference type="InterPro" id="IPR004387">
    <property type="entry name" value="Pept_M50_Zn"/>
</dbReference>
<evidence type="ECO:0000259" key="12">
    <source>
        <dbReference type="SMART" id="SM00228"/>
    </source>
</evidence>
<dbReference type="SMART" id="SM00228">
    <property type="entry name" value="PDZ"/>
    <property type="match status" value="1"/>
</dbReference>
<dbReference type="PANTHER" id="PTHR42837">
    <property type="entry name" value="REGULATOR OF SIGMA-E PROTEASE RSEP"/>
    <property type="match status" value="1"/>
</dbReference>
<keyword evidence="14" id="KW-1185">Reference proteome</keyword>
<evidence type="ECO:0000256" key="2">
    <source>
        <dbReference type="ARBA" id="ARBA00004141"/>
    </source>
</evidence>
<feature type="transmembrane region" description="Helical" evidence="11">
    <location>
        <begin position="6"/>
        <end position="25"/>
    </location>
</feature>
<dbReference type="Pfam" id="PF17820">
    <property type="entry name" value="PDZ_6"/>
    <property type="match status" value="1"/>
</dbReference>